<keyword evidence="9 11" id="KW-0325">Glycoprotein</keyword>
<evidence type="ECO:0000256" key="2">
    <source>
        <dbReference type="ARBA" id="ARBA00022475"/>
    </source>
</evidence>
<evidence type="ECO:0000256" key="5">
    <source>
        <dbReference type="ARBA" id="ARBA00023040"/>
    </source>
</evidence>
<dbReference type="InterPro" id="IPR017452">
    <property type="entry name" value="GPCR_Rhodpsn_7TM"/>
</dbReference>
<evidence type="ECO:0000256" key="3">
    <source>
        <dbReference type="ARBA" id="ARBA00022692"/>
    </source>
</evidence>
<accession>A0A9Q0ECJ5</accession>
<reference evidence="14" key="1">
    <citation type="submission" date="2022-07" db="EMBL/GenBank/DDBJ databases">
        <title>Chromosome-level genome of Muraenolepis orangiensis.</title>
        <authorList>
            <person name="Kim J."/>
        </authorList>
    </citation>
    <scope>NUCLEOTIDE SEQUENCE</scope>
    <source>
        <strain evidence="14">KU_S4_2022</strain>
        <tissue evidence="14">Muscle</tissue>
    </source>
</reference>
<dbReference type="EMBL" id="JANIIK010000046">
    <property type="protein sequence ID" value="KAJ3601967.1"/>
    <property type="molecule type" value="Genomic_DNA"/>
</dbReference>
<dbReference type="SMART" id="SM01381">
    <property type="entry name" value="7TM_GPCR_Srsx"/>
    <property type="match status" value="1"/>
</dbReference>
<dbReference type="PRINTS" id="PR00424">
    <property type="entry name" value="ADENOSINER"/>
</dbReference>
<dbReference type="PANTHER" id="PTHR24246">
    <property type="entry name" value="OLFACTORY RECEPTOR AND ADENOSINE RECEPTOR"/>
    <property type="match status" value="1"/>
</dbReference>
<dbReference type="PROSITE" id="PS50262">
    <property type="entry name" value="G_PROTEIN_RECEP_F1_2"/>
    <property type="match status" value="1"/>
</dbReference>
<dbReference type="Proteomes" id="UP001148018">
    <property type="component" value="Unassembled WGS sequence"/>
</dbReference>
<feature type="transmembrane region" description="Helical" evidence="11">
    <location>
        <begin position="168"/>
        <end position="195"/>
    </location>
</feature>
<keyword evidence="10 11" id="KW-0807">Transducer</keyword>
<dbReference type="SUPFAM" id="SSF81321">
    <property type="entry name" value="Family A G protein-coupled receptor-like"/>
    <property type="match status" value="1"/>
</dbReference>
<evidence type="ECO:0000256" key="11">
    <source>
        <dbReference type="RuleBase" id="RU201114"/>
    </source>
</evidence>
<feature type="compositionally biased region" description="Polar residues" evidence="12">
    <location>
        <begin position="312"/>
        <end position="325"/>
    </location>
</feature>
<dbReference type="GO" id="GO:0030425">
    <property type="term" value="C:dendrite"/>
    <property type="evidence" value="ECO:0007669"/>
    <property type="project" value="TreeGrafter"/>
</dbReference>
<feature type="region of interest" description="Disordered" evidence="12">
    <location>
        <begin position="299"/>
        <end position="325"/>
    </location>
</feature>
<evidence type="ECO:0000256" key="8">
    <source>
        <dbReference type="ARBA" id="ARBA00023170"/>
    </source>
</evidence>
<keyword evidence="2 11" id="KW-1003">Cell membrane</keyword>
<feature type="transmembrane region" description="Helical" evidence="11">
    <location>
        <begin position="41"/>
        <end position="65"/>
    </location>
</feature>
<feature type="domain" description="G-protein coupled receptors family 1 profile" evidence="13">
    <location>
        <begin position="22"/>
        <end position="276"/>
    </location>
</feature>
<feature type="transmembrane region" description="Helical" evidence="11">
    <location>
        <begin position="257"/>
        <end position="278"/>
    </location>
</feature>
<organism evidence="14 15">
    <name type="scientific">Muraenolepis orangiensis</name>
    <name type="common">Patagonian moray cod</name>
    <dbReference type="NCBI Taxonomy" id="630683"/>
    <lineage>
        <taxon>Eukaryota</taxon>
        <taxon>Metazoa</taxon>
        <taxon>Chordata</taxon>
        <taxon>Craniata</taxon>
        <taxon>Vertebrata</taxon>
        <taxon>Euteleostomi</taxon>
        <taxon>Actinopterygii</taxon>
        <taxon>Neopterygii</taxon>
        <taxon>Teleostei</taxon>
        <taxon>Neoteleostei</taxon>
        <taxon>Acanthomorphata</taxon>
        <taxon>Zeiogadaria</taxon>
        <taxon>Gadariae</taxon>
        <taxon>Gadiformes</taxon>
        <taxon>Muraenolepidoidei</taxon>
        <taxon>Muraenolepididae</taxon>
        <taxon>Muraenolepis</taxon>
    </lineage>
</organism>
<dbReference type="PROSITE" id="PS00237">
    <property type="entry name" value="G_PROTEIN_RECEP_F1_1"/>
    <property type="match status" value="1"/>
</dbReference>
<keyword evidence="6 11" id="KW-0472">Membrane</keyword>
<dbReference type="Pfam" id="PF00001">
    <property type="entry name" value="7tm_1"/>
    <property type="match status" value="1"/>
</dbReference>
<dbReference type="InterPro" id="IPR001634">
    <property type="entry name" value="Adenosn_rcpt"/>
</dbReference>
<comment type="similarity">
    <text evidence="11">Belongs to the G-protein coupled receptor 1 family.</text>
</comment>
<dbReference type="Gene3D" id="1.20.1070.10">
    <property type="entry name" value="Rhodopsin 7-helix transmembrane proteins"/>
    <property type="match status" value="1"/>
</dbReference>
<keyword evidence="15" id="KW-1185">Reference proteome</keyword>
<dbReference type="GO" id="GO:0005886">
    <property type="term" value="C:plasma membrane"/>
    <property type="evidence" value="ECO:0007669"/>
    <property type="project" value="UniProtKB-SubCell"/>
</dbReference>
<dbReference type="PANTHER" id="PTHR24246:SF54">
    <property type="entry name" value="ADENOSINE RECEPTOR A1-RELATED"/>
    <property type="match status" value="1"/>
</dbReference>
<proteinExistence type="inferred from homology"/>
<dbReference type="GO" id="GO:0001609">
    <property type="term" value="F:G protein-coupled adenosine receptor activity"/>
    <property type="evidence" value="ECO:0007669"/>
    <property type="project" value="UniProtKB-UniRule"/>
</dbReference>
<evidence type="ECO:0000256" key="1">
    <source>
        <dbReference type="ARBA" id="ARBA00004651"/>
    </source>
</evidence>
<keyword evidence="7 11" id="KW-1015">Disulfide bond</keyword>
<comment type="subcellular location">
    <subcellularLocation>
        <location evidence="1 11">Cell membrane</location>
        <topology evidence="1 11">Multi-pass membrane protein</topology>
    </subcellularLocation>
</comment>
<keyword evidence="3 11" id="KW-0812">Transmembrane</keyword>
<dbReference type="AlphaFoldDB" id="A0A9Q0ECJ5"/>
<gene>
    <name evidence="14" type="ORF">NHX12_029728</name>
</gene>
<evidence type="ECO:0000256" key="10">
    <source>
        <dbReference type="ARBA" id="ARBA00023224"/>
    </source>
</evidence>
<protein>
    <recommendedName>
        <fullName evidence="13">G-protein coupled receptors family 1 profile domain-containing protein</fullName>
    </recommendedName>
</protein>
<comment type="caution">
    <text evidence="14">The sequence shown here is derived from an EMBL/GenBank/DDBJ whole genome shotgun (WGS) entry which is preliminary data.</text>
</comment>
<evidence type="ECO:0000259" key="13">
    <source>
        <dbReference type="PROSITE" id="PS50262"/>
    </source>
</evidence>
<evidence type="ECO:0000313" key="14">
    <source>
        <dbReference type="EMBL" id="KAJ3601967.1"/>
    </source>
</evidence>
<keyword evidence="4 11" id="KW-1133">Transmembrane helix</keyword>
<dbReference type="OrthoDB" id="9445642at2759"/>
<sequence>MELTVVLYTTVEVVIAVGCVLGNALVIGAVWSTKSLREPTFYFLTSLAVADLLVGCMAIPLALVVDSHVKTSALACLFSSCLLILPTMASILSLLAIAVDRYLRVFAPLRYRQSVMKIRYSWLVVAACWAVAFLMSFTPLFGWSNQPAALSPNSSDCRFTTYISMSYLVYFTFFLCNLLPLATMALLYCCIFHTIQRSLRDKPRGTGLSESQSYLRKERRLAALLSLVLMLFALSWLPLHIMNCIVYFGKSVVPRSAFYVGILLSHANSAVNPVVYAFKSPKIKRAYLKMWSRVTGCAGGRGSSQPQSSQSLDNIASSNDQVDTC</sequence>
<evidence type="ECO:0000256" key="4">
    <source>
        <dbReference type="ARBA" id="ARBA00022989"/>
    </source>
</evidence>
<evidence type="ECO:0000256" key="9">
    <source>
        <dbReference type="ARBA" id="ARBA00023180"/>
    </source>
</evidence>
<feature type="transmembrane region" description="Helical" evidence="11">
    <location>
        <begin position="221"/>
        <end position="237"/>
    </location>
</feature>
<evidence type="ECO:0000256" key="12">
    <source>
        <dbReference type="SAM" id="MobiDB-lite"/>
    </source>
</evidence>
<evidence type="ECO:0000256" key="6">
    <source>
        <dbReference type="ARBA" id="ARBA00023136"/>
    </source>
</evidence>
<dbReference type="GO" id="GO:0045202">
    <property type="term" value="C:synapse"/>
    <property type="evidence" value="ECO:0007669"/>
    <property type="project" value="TreeGrafter"/>
</dbReference>
<keyword evidence="5 11" id="KW-0297">G-protein coupled receptor</keyword>
<evidence type="ECO:0000256" key="7">
    <source>
        <dbReference type="ARBA" id="ARBA00023157"/>
    </source>
</evidence>
<feature type="transmembrane region" description="Helical" evidence="11">
    <location>
        <begin position="77"/>
        <end position="99"/>
    </location>
</feature>
<keyword evidence="8 11" id="KW-0675">Receptor</keyword>
<name>A0A9Q0ECJ5_9TELE</name>
<dbReference type="InterPro" id="IPR000276">
    <property type="entry name" value="GPCR_Rhodpsn"/>
</dbReference>
<dbReference type="PRINTS" id="PR00237">
    <property type="entry name" value="GPCRRHODOPSN"/>
</dbReference>
<feature type="transmembrane region" description="Helical" evidence="11">
    <location>
        <begin position="120"/>
        <end position="143"/>
    </location>
</feature>
<feature type="transmembrane region" description="Helical" evidence="11">
    <location>
        <begin position="6"/>
        <end position="29"/>
    </location>
</feature>
<evidence type="ECO:0000313" key="15">
    <source>
        <dbReference type="Proteomes" id="UP001148018"/>
    </source>
</evidence>